<dbReference type="EMBL" id="CP045913">
    <property type="protein sequence ID" value="QGH60766.1"/>
    <property type="molecule type" value="Genomic_DNA"/>
</dbReference>
<proteinExistence type="predicted"/>
<accession>A0A5Q2V949</accession>
<gene>
    <name evidence="1" type="ORF">GHV41_07875</name>
</gene>
<dbReference type="AlphaFoldDB" id="A0A5Q2V949"/>
<organism evidence="1 2">
    <name type="scientific">Serratia proteamaculans</name>
    <dbReference type="NCBI Taxonomy" id="28151"/>
    <lineage>
        <taxon>Bacteria</taxon>
        <taxon>Pseudomonadati</taxon>
        <taxon>Pseudomonadota</taxon>
        <taxon>Gammaproteobacteria</taxon>
        <taxon>Enterobacterales</taxon>
        <taxon>Yersiniaceae</taxon>
        <taxon>Serratia</taxon>
    </lineage>
</organism>
<dbReference type="RefSeq" id="WP_153858175.1">
    <property type="nucleotide sequence ID" value="NZ_CP045913.1"/>
</dbReference>
<name>A0A5Q2V949_SERPR</name>
<sequence length="106" mass="11949">MCIQLWNQGIYRQWTELEDCIVTDMAGKYSPSEIAKAVNRSQRAVYCRAQFLDVSLKFHAKNKPVVTACYQLRQQGKSFTAIARALGIPSGSVPAYLIKYSKRGSK</sequence>
<dbReference type="Proteomes" id="UP000381260">
    <property type="component" value="Chromosome"/>
</dbReference>
<evidence type="ECO:0000313" key="1">
    <source>
        <dbReference type="EMBL" id="QGH60766.1"/>
    </source>
</evidence>
<reference evidence="1 2" key="1">
    <citation type="submission" date="2019-11" db="EMBL/GenBank/DDBJ databases">
        <title>The Phosphoenolpyruvate Phosphotransferase System Regulates Serratia proteamaculans 336X Biofilm Formation and Wheat Roots colonization.</title>
        <authorList>
            <person name="Liu F."/>
        </authorList>
    </citation>
    <scope>NUCLEOTIDE SEQUENCE [LARGE SCALE GENOMIC DNA]</scope>
    <source>
        <strain evidence="1 2">336X</strain>
    </source>
</reference>
<evidence type="ECO:0000313" key="2">
    <source>
        <dbReference type="Proteomes" id="UP000381260"/>
    </source>
</evidence>
<protein>
    <submittedName>
        <fullName evidence="1">Uncharacterized protein</fullName>
    </submittedName>
</protein>